<keyword evidence="1" id="KW-1133">Transmembrane helix</keyword>
<dbReference type="Proteomes" id="UP000184364">
    <property type="component" value="Unassembled WGS sequence"/>
</dbReference>
<feature type="transmembrane region" description="Helical" evidence="1">
    <location>
        <begin position="54"/>
        <end position="75"/>
    </location>
</feature>
<accession>A0A1M6SLB1</accession>
<feature type="transmembrane region" description="Helical" evidence="1">
    <location>
        <begin position="82"/>
        <end position="101"/>
    </location>
</feature>
<organism evidence="2 3">
    <name type="scientific">Chryseobacterium polytrichastri</name>
    <dbReference type="NCBI Taxonomy" id="1302687"/>
    <lineage>
        <taxon>Bacteria</taxon>
        <taxon>Pseudomonadati</taxon>
        <taxon>Bacteroidota</taxon>
        <taxon>Flavobacteriia</taxon>
        <taxon>Flavobacteriales</taxon>
        <taxon>Weeksellaceae</taxon>
        <taxon>Chryseobacterium group</taxon>
        <taxon>Chryseobacterium</taxon>
    </lineage>
</organism>
<dbReference type="EMBL" id="FRAV01000004">
    <property type="protein sequence ID" value="SHK45368.1"/>
    <property type="molecule type" value="Genomic_DNA"/>
</dbReference>
<keyword evidence="1" id="KW-0812">Transmembrane</keyword>
<protein>
    <submittedName>
        <fullName evidence="2">Uncharacterized protein</fullName>
    </submittedName>
</protein>
<proteinExistence type="predicted"/>
<reference evidence="3" key="1">
    <citation type="submission" date="2016-11" db="EMBL/GenBank/DDBJ databases">
        <authorList>
            <person name="Varghese N."/>
            <person name="Submissions S."/>
        </authorList>
    </citation>
    <scope>NUCLEOTIDE SEQUENCE [LARGE SCALE GENOMIC DNA]</scope>
    <source>
        <strain evidence="3">DSM 26899</strain>
    </source>
</reference>
<keyword evidence="1" id="KW-0472">Membrane</keyword>
<feature type="transmembrane region" description="Helical" evidence="1">
    <location>
        <begin position="121"/>
        <end position="141"/>
    </location>
</feature>
<evidence type="ECO:0000313" key="2">
    <source>
        <dbReference type="EMBL" id="SHK45368.1"/>
    </source>
</evidence>
<dbReference type="RefSeq" id="WP_073290945.1">
    <property type="nucleotide sequence ID" value="NZ_FRAV01000004.1"/>
</dbReference>
<evidence type="ECO:0000313" key="3">
    <source>
        <dbReference type="Proteomes" id="UP000184364"/>
    </source>
</evidence>
<sequence>MHLIKSHILSFLQKNGIAFIVLLTATFVQLYWAMGILSDHTSSSCLECSFFEDALLMSLLTGFFFSILFSIFSLLKNIYLKAIIELILLVTVWLFWNYTIFVERESSWSTYLFNEELYYTISLSVFPVMSLGCTSIILLHYKEIKIKFVQTTK</sequence>
<feature type="transmembrane region" description="Helical" evidence="1">
    <location>
        <begin position="12"/>
        <end position="34"/>
    </location>
</feature>
<gene>
    <name evidence="2" type="ORF">SAMN05444267_100455</name>
</gene>
<keyword evidence="3" id="KW-1185">Reference proteome</keyword>
<dbReference type="AlphaFoldDB" id="A0A1M6SLB1"/>
<name>A0A1M6SLB1_9FLAO</name>
<dbReference type="STRING" id="1302687.SAMN05444267_100455"/>
<evidence type="ECO:0000256" key="1">
    <source>
        <dbReference type="SAM" id="Phobius"/>
    </source>
</evidence>